<comment type="cofactor">
    <cofactor evidence="1">
        <name>Zn(2+)</name>
        <dbReference type="ChEBI" id="CHEBI:29105"/>
    </cofactor>
</comment>
<dbReference type="PIRSF" id="PIRSF039012">
    <property type="entry name" value="ASP"/>
    <property type="match status" value="1"/>
</dbReference>
<organism evidence="6 7">
    <name type="scientific">Devosia algicola</name>
    <dbReference type="NCBI Taxonomy" id="3026418"/>
    <lineage>
        <taxon>Bacteria</taxon>
        <taxon>Pseudomonadati</taxon>
        <taxon>Pseudomonadota</taxon>
        <taxon>Alphaproteobacteria</taxon>
        <taxon>Hyphomicrobiales</taxon>
        <taxon>Devosiaceae</taxon>
        <taxon>Devosia</taxon>
    </lineage>
</organism>
<gene>
    <name evidence="6" type="ORF">PSQ19_10790</name>
</gene>
<reference evidence="6 7" key="1">
    <citation type="submission" date="2023-02" db="EMBL/GenBank/DDBJ databases">
        <title>Devosia algicola sp. nov., isolated from the phycosphere of marine algae.</title>
        <authorList>
            <person name="Kim J.M."/>
            <person name="Lee J.K."/>
            <person name="Choi B.J."/>
            <person name="Bayburt H."/>
            <person name="Jeon C.O."/>
        </authorList>
    </citation>
    <scope>NUCLEOTIDE SEQUENCE [LARGE SCALE GENOMIC DNA]</scope>
    <source>
        <strain evidence="6 7">G20-9</strain>
    </source>
</reference>
<evidence type="ECO:0000313" key="7">
    <source>
        <dbReference type="Proteomes" id="UP001220530"/>
    </source>
</evidence>
<keyword evidence="2" id="KW-0479">Metal-binding</keyword>
<evidence type="ECO:0000256" key="4">
    <source>
        <dbReference type="ARBA" id="ARBA00022833"/>
    </source>
</evidence>
<evidence type="ECO:0000313" key="6">
    <source>
        <dbReference type="EMBL" id="WDR01319.1"/>
    </source>
</evidence>
<dbReference type="InterPro" id="IPR055438">
    <property type="entry name" value="AstE_AspA_cat"/>
</dbReference>
<protein>
    <submittedName>
        <fullName evidence="6">Succinylglutamate desuccinylase/aspartoacylase family protein</fullName>
    </submittedName>
</protein>
<dbReference type="Proteomes" id="UP001220530">
    <property type="component" value="Chromosome"/>
</dbReference>
<accession>A0ABY7YJ71</accession>
<dbReference type="InterPro" id="IPR043795">
    <property type="entry name" value="N-alpha-Ac-DABA-like"/>
</dbReference>
<keyword evidence="4" id="KW-0862">Zinc</keyword>
<dbReference type="CDD" id="cd06252">
    <property type="entry name" value="M14_ASTE_ASPA-like"/>
    <property type="match status" value="1"/>
</dbReference>
<keyword evidence="3" id="KW-0378">Hydrolase</keyword>
<dbReference type="Gene3D" id="3.40.630.10">
    <property type="entry name" value="Zn peptidases"/>
    <property type="match status" value="1"/>
</dbReference>
<dbReference type="Pfam" id="PF24827">
    <property type="entry name" value="AstE_AspA_cat"/>
    <property type="match status" value="1"/>
</dbReference>
<dbReference type="EMBL" id="CP118246">
    <property type="protein sequence ID" value="WDR01319.1"/>
    <property type="molecule type" value="Genomic_DNA"/>
</dbReference>
<sequence length="335" mass="35919">MSATTTLHTKIDFDKDGHQAGFLNLPFSPHTDAWGVVPIPMAVLKNGTGPTVLLVGGIHGDEYEGPIVMGEIIRDWDPKMIEGRLIVLPALNLPAVLAGNRMSPLDDKNMNRCFPGDPSSSPTYQITHYLDSVIMPMCDAFLDLHSGGSSLDVATSCMVYCPSDPDLNAKTMAANIAFNAPLTVVNRHPSDNGGGSLNSSRKRGLISVGTEMGRAGSVSIDDVAVCRNGVRNVLAHLGVIDQSEAGDKTSIKTRLVHIPGQDGHHYAPENGVFEPFHALYSAVEAGQPAGRVHFLDDPRKEPVLVRYQVSGILFCRRAPGLVVRGNNIAIVVQDE</sequence>
<dbReference type="PANTHER" id="PTHR37326:SF1">
    <property type="entry name" value="BLL3975 PROTEIN"/>
    <property type="match status" value="1"/>
</dbReference>
<evidence type="ECO:0000256" key="3">
    <source>
        <dbReference type="ARBA" id="ARBA00022801"/>
    </source>
</evidence>
<dbReference type="SUPFAM" id="SSF53187">
    <property type="entry name" value="Zn-dependent exopeptidases"/>
    <property type="match status" value="1"/>
</dbReference>
<dbReference type="RefSeq" id="WP_282217730.1">
    <property type="nucleotide sequence ID" value="NZ_CP118246.1"/>
</dbReference>
<feature type="domain" description="Succinylglutamate desuccinylase/Aspartoacylase catalytic" evidence="5">
    <location>
        <begin position="49"/>
        <end position="237"/>
    </location>
</feature>
<dbReference type="InterPro" id="IPR053138">
    <property type="entry name" value="N-alpha-Ac-DABA_deacetylase"/>
</dbReference>
<name>A0ABY7YJ71_9HYPH</name>
<dbReference type="PANTHER" id="PTHR37326">
    <property type="entry name" value="BLL3975 PROTEIN"/>
    <property type="match status" value="1"/>
</dbReference>
<evidence type="ECO:0000259" key="5">
    <source>
        <dbReference type="Pfam" id="PF24827"/>
    </source>
</evidence>
<proteinExistence type="predicted"/>
<keyword evidence="7" id="KW-1185">Reference proteome</keyword>
<evidence type="ECO:0000256" key="1">
    <source>
        <dbReference type="ARBA" id="ARBA00001947"/>
    </source>
</evidence>
<evidence type="ECO:0000256" key="2">
    <source>
        <dbReference type="ARBA" id="ARBA00022723"/>
    </source>
</evidence>